<evidence type="ECO:0000313" key="2">
    <source>
        <dbReference type="Proteomes" id="UP000721236"/>
    </source>
</evidence>
<accession>A0ABM8WJ83</accession>
<evidence type="ECO:0008006" key="3">
    <source>
        <dbReference type="Google" id="ProtNLM"/>
    </source>
</evidence>
<dbReference type="Gene3D" id="2.40.50.100">
    <property type="match status" value="1"/>
</dbReference>
<evidence type="ECO:0000313" key="1">
    <source>
        <dbReference type="EMBL" id="CAG9167346.1"/>
    </source>
</evidence>
<dbReference type="SUPFAM" id="SSF51230">
    <property type="entry name" value="Single hybrid motif"/>
    <property type="match status" value="1"/>
</dbReference>
<comment type="caution">
    <text evidence="1">The sequence shown here is derived from an EMBL/GenBank/DDBJ whole genome shotgun (WGS) entry which is preliminary data.</text>
</comment>
<keyword evidence="2" id="KW-1185">Reference proteome</keyword>
<dbReference type="EMBL" id="CAJZAH010000001">
    <property type="protein sequence ID" value="CAG9167346.1"/>
    <property type="molecule type" value="Genomic_DNA"/>
</dbReference>
<protein>
    <recommendedName>
        <fullName evidence="3">HlyD family efflux transporter periplasmic adaptor subunit</fullName>
    </recommendedName>
</protein>
<organism evidence="1 2">
    <name type="scientific">Cupriavidus respiraculi</name>
    <dbReference type="NCBI Taxonomy" id="195930"/>
    <lineage>
        <taxon>Bacteria</taxon>
        <taxon>Pseudomonadati</taxon>
        <taxon>Pseudomonadota</taxon>
        <taxon>Betaproteobacteria</taxon>
        <taxon>Burkholderiales</taxon>
        <taxon>Burkholderiaceae</taxon>
        <taxon>Cupriavidus</taxon>
    </lineage>
</organism>
<dbReference type="Proteomes" id="UP000721236">
    <property type="component" value="Unassembled WGS sequence"/>
</dbReference>
<name>A0ABM8WJ83_9BURK</name>
<reference evidence="1 2" key="1">
    <citation type="submission" date="2021-08" db="EMBL/GenBank/DDBJ databases">
        <authorList>
            <person name="Peeters C."/>
        </authorList>
    </citation>
    <scope>NUCLEOTIDE SEQUENCE [LARGE SCALE GENOMIC DNA]</scope>
    <source>
        <strain evidence="1 2">LMG 21510</strain>
    </source>
</reference>
<gene>
    <name evidence="1" type="ORF">LMG21510_00726</name>
</gene>
<dbReference type="InterPro" id="IPR011053">
    <property type="entry name" value="Single_hybrid_motif"/>
</dbReference>
<proteinExistence type="predicted"/>
<dbReference type="RefSeq" id="WP_224039701.1">
    <property type="nucleotide sequence ID" value="NZ_CAJZAH010000001.1"/>
</dbReference>
<sequence length="375" mass="41840">MATGKAIDLRVRPVLSVDLCYPVDGVIGRQSATLIGQPVQGLDVGQSLYPFLGQTDPQDSGRLMFHSNALYGRVAGSVLSSLRNEPQAVDVDTAVTMRWNTYLSTYSPDAIAKARETFWDDPNDASSPQWALLSELEEQSRHLNALLAQAYKDAGLENQVVKLQKSTNDNKATQYTGAQHVQFEGISDQTMDLIDFRIPSIENTVRYLRARLGLRMESLNAWRQAEKYRTDRSLYNELDVIDQQIRKLQVRYLDTFLISPFDGVVTGVFRGVGDYVRAGQPVIRVENDERIYLVGTIKYRGPLRVGDTITVTTTLFDAPGTQPTVTQGNLAAVRGHDAVDEQWDVLIECENRTAGGEPVLPVNYNFDFKSTTLEV</sequence>